<proteinExistence type="predicted"/>
<dbReference type="PANTHER" id="PTHR32444:SF118">
    <property type="entry name" value="OS09G0551150 PROTEIN"/>
    <property type="match status" value="1"/>
</dbReference>
<sequence>MNTKTGFLRKGRKVCPVQHGASGTTFTVVNECAFTVWPGISGTPGFNSTGFELMQNSSRSFQVTDSWDGYIWGRTNCTFNQFGQGSCVIGDCGSNEIECFGRESTSSVTNIYFSLNEVTGETSYSLIYDVNWELYGDYNEFWMTVETIGGSGDCQIIGCLQWWCSKPNMNDSWCQGADYTITFCPLPDTLSIIKLGSERKSIKYLMSPYGDFTLSFFGANNSYLGIWYTYDYQSTKVWVANPNTPITSTSGAHALSIEPSTGNLIITVEGQTVMNITDVKVGPYTDVSAKLQDTGNFQLINNFDEKVLWQSFDHPVNVLLPDSLIYDVNWELYGDYNEFWMTVETIGGSGDCQIIGCLQWWCSKPNMNDSWCQGADYTITFCPLPDTLSIIKLGSERKSIKYLMSPYGDFTLSFFGANNSYLGIWYTYDYQSTKVWVANPNTPITSTSGAHALSIEPSTGNLIITVEGQTVMNITDVKVGPYTDVSAKLQDTGNFQLINNFDEKVLWQSFDHPVNVLLPGMKLGYDKATGRNLTLTSWLTNEIPHSGAFTLSWEATDEASQRLMIRRRGQPYWTSGNLVNQTFPYLVTTNTAYDRYAYNLTYVYNKEEQYFTYTITIPSIPGNESYNVYDVLTIWILKPEGQITDRTPEFCFGYDSGDGCVKESSLPPCRTKNDKFNKLHGEFAPEMARNDTDENSSLSISDCFSKCWNNCSCVGFESNTNDGTGCVLWTGNLSFVVSPHQNSTSKYVISTQHLPSPSTAEDERRKRDAKFLELTASESFKDVHQLESIGGNGQNLLLFSFASIMTATCDFSVEKKLGQGGFGPVYMGILSDGREIAVKRLSRASGQGLVEFKNELILIAKLQHTNLVRAWELWQQGNALDLEDPSVGSTSDIQQVLRTVHVALLCVQENAMDRPTTSDMISMLLNDTISLPAPNKPAFFLGRAESRSSSNETQPSDCSVNNMTISVAEGR</sequence>
<dbReference type="Pfam" id="PF08276">
    <property type="entry name" value="PAN_2"/>
    <property type="match status" value="1"/>
</dbReference>
<dbReference type="SUPFAM" id="SSF51110">
    <property type="entry name" value="alpha-D-mannose-specific plant lectins"/>
    <property type="match status" value="2"/>
</dbReference>
<keyword evidence="8" id="KW-1185">Reference proteome</keyword>
<dbReference type="InterPro" id="IPR037176">
    <property type="entry name" value="Osmotin/thaumatin-like_sf"/>
</dbReference>
<evidence type="ECO:0000259" key="5">
    <source>
        <dbReference type="PROSITE" id="PS50927"/>
    </source>
</evidence>
<dbReference type="InterPro" id="IPR036426">
    <property type="entry name" value="Bulb-type_lectin_dom_sf"/>
</dbReference>
<dbReference type="AlphaFoldDB" id="A0A2U1P3C5"/>
<feature type="compositionally biased region" description="Polar residues" evidence="3">
    <location>
        <begin position="947"/>
        <end position="965"/>
    </location>
</feature>
<dbReference type="Gene3D" id="2.90.10.10">
    <property type="entry name" value="Bulb-type lectin domain"/>
    <property type="match status" value="2"/>
</dbReference>
<organism evidence="7 8">
    <name type="scientific">Artemisia annua</name>
    <name type="common">Sweet wormwood</name>
    <dbReference type="NCBI Taxonomy" id="35608"/>
    <lineage>
        <taxon>Eukaryota</taxon>
        <taxon>Viridiplantae</taxon>
        <taxon>Streptophyta</taxon>
        <taxon>Embryophyta</taxon>
        <taxon>Tracheophyta</taxon>
        <taxon>Spermatophyta</taxon>
        <taxon>Magnoliopsida</taxon>
        <taxon>eudicotyledons</taxon>
        <taxon>Gunneridae</taxon>
        <taxon>Pentapetalae</taxon>
        <taxon>asterids</taxon>
        <taxon>campanulids</taxon>
        <taxon>Asterales</taxon>
        <taxon>Asteraceae</taxon>
        <taxon>Asteroideae</taxon>
        <taxon>Anthemideae</taxon>
        <taxon>Artemisiinae</taxon>
        <taxon>Artemisia</taxon>
    </lineage>
</organism>
<dbReference type="Pfam" id="PF01453">
    <property type="entry name" value="B_lectin"/>
    <property type="match status" value="2"/>
</dbReference>
<dbReference type="InterPro" id="IPR001480">
    <property type="entry name" value="Bulb-type_lectin_dom"/>
</dbReference>
<dbReference type="InterPro" id="IPR001245">
    <property type="entry name" value="Ser-Thr/Tyr_kinase_cat_dom"/>
</dbReference>
<feature type="domain" description="Bulb-type lectin" evidence="5">
    <location>
        <begin position="388"/>
        <end position="510"/>
    </location>
</feature>
<accession>A0A2U1P3C5</accession>
<dbReference type="CDD" id="cd01098">
    <property type="entry name" value="PAN_AP_plant"/>
    <property type="match status" value="1"/>
</dbReference>
<feature type="domain" description="Protein kinase" evidence="4">
    <location>
        <begin position="811"/>
        <end position="971"/>
    </location>
</feature>
<evidence type="ECO:0000259" key="4">
    <source>
        <dbReference type="PROSITE" id="PS50011"/>
    </source>
</evidence>
<dbReference type="InterPro" id="IPR021820">
    <property type="entry name" value="S-locus_recpt_kinase_C"/>
</dbReference>
<evidence type="ECO:0000259" key="6">
    <source>
        <dbReference type="PROSITE" id="PS50948"/>
    </source>
</evidence>
<dbReference type="SUPFAM" id="SSF49870">
    <property type="entry name" value="Osmotin, thaumatin-like protein"/>
    <property type="match status" value="1"/>
</dbReference>
<reference evidence="7 8" key="1">
    <citation type="journal article" date="2018" name="Mol. Plant">
        <title>The genome of Artemisia annua provides insight into the evolution of Asteraceae family and artemisinin biosynthesis.</title>
        <authorList>
            <person name="Shen Q."/>
            <person name="Zhang L."/>
            <person name="Liao Z."/>
            <person name="Wang S."/>
            <person name="Yan T."/>
            <person name="Shi P."/>
            <person name="Liu M."/>
            <person name="Fu X."/>
            <person name="Pan Q."/>
            <person name="Wang Y."/>
            <person name="Lv Z."/>
            <person name="Lu X."/>
            <person name="Zhang F."/>
            <person name="Jiang W."/>
            <person name="Ma Y."/>
            <person name="Chen M."/>
            <person name="Hao X."/>
            <person name="Li L."/>
            <person name="Tang Y."/>
            <person name="Lv G."/>
            <person name="Zhou Y."/>
            <person name="Sun X."/>
            <person name="Brodelius P.E."/>
            <person name="Rose J.K.C."/>
            <person name="Tang K."/>
        </authorList>
    </citation>
    <scope>NUCLEOTIDE SEQUENCE [LARGE SCALE GENOMIC DNA]</scope>
    <source>
        <strain evidence="8">cv. Huhao1</strain>
        <tissue evidence="7">Leaf</tissue>
    </source>
</reference>
<dbReference type="PANTHER" id="PTHR32444">
    <property type="entry name" value="BULB-TYPE LECTIN DOMAIN-CONTAINING PROTEIN"/>
    <property type="match status" value="1"/>
</dbReference>
<feature type="domain" description="Apple" evidence="6">
    <location>
        <begin position="669"/>
        <end position="752"/>
    </location>
</feature>
<dbReference type="InterPro" id="IPR003609">
    <property type="entry name" value="Pan_app"/>
</dbReference>
<dbReference type="PROSITE" id="PS51367">
    <property type="entry name" value="THAUMATIN_2"/>
    <property type="match status" value="1"/>
</dbReference>
<dbReference type="Pfam" id="PF07714">
    <property type="entry name" value="PK_Tyr_Ser-Thr"/>
    <property type="match status" value="1"/>
</dbReference>
<feature type="domain" description="Bulb-type lectin" evidence="5">
    <location>
        <begin position="190"/>
        <end position="312"/>
    </location>
</feature>
<dbReference type="InterPro" id="IPR000719">
    <property type="entry name" value="Prot_kinase_dom"/>
</dbReference>
<dbReference type="GO" id="GO:0004674">
    <property type="term" value="F:protein serine/threonine kinase activity"/>
    <property type="evidence" value="ECO:0007669"/>
    <property type="project" value="InterPro"/>
</dbReference>
<protein>
    <submittedName>
        <fullName evidence="7">S-domain-1 29</fullName>
    </submittedName>
</protein>
<evidence type="ECO:0000313" key="7">
    <source>
        <dbReference type="EMBL" id="PWA80274.1"/>
    </source>
</evidence>
<feature type="region of interest" description="Disordered" evidence="3">
    <location>
        <begin position="944"/>
        <end position="971"/>
    </location>
</feature>
<dbReference type="PROSITE" id="PS50948">
    <property type="entry name" value="PAN"/>
    <property type="match status" value="1"/>
</dbReference>
<dbReference type="EMBL" id="PKPP01001745">
    <property type="protein sequence ID" value="PWA80274.1"/>
    <property type="molecule type" value="Genomic_DNA"/>
</dbReference>
<evidence type="ECO:0000256" key="3">
    <source>
        <dbReference type="SAM" id="MobiDB-lite"/>
    </source>
</evidence>
<evidence type="ECO:0000313" key="8">
    <source>
        <dbReference type="Proteomes" id="UP000245207"/>
    </source>
</evidence>
<evidence type="ECO:0000256" key="1">
    <source>
        <dbReference type="ARBA" id="ARBA00022729"/>
    </source>
</evidence>
<dbReference type="STRING" id="35608.A0A2U1P3C5"/>
<dbReference type="Gene3D" id="3.30.200.20">
    <property type="entry name" value="Phosphorylase Kinase, domain 1"/>
    <property type="match status" value="1"/>
</dbReference>
<dbReference type="PROSITE" id="PS50011">
    <property type="entry name" value="PROTEIN_KINASE_DOM"/>
    <property type="match status" value="1"/>
</dbReference>
<dbReference type="PROSITE" id="PS50927">
    <property type="entry name" value="BULB_LECTIN"/>
    <property type="match status" value="2"/>
</dbReference>
<gene>
    <name evidence="7" type="ORF">CTI12_AA191040</name>
</gene>
<dbReference type="SMART" id="SM00205">
    <property type="entry name" value="THN"/>
    <property type="match status" value="1"/>
</dbReference>
<dbReference type="Pfam" id="PF11883">
    <property type="entry name" value="DUF3403"/>
    <property type="match status" value="1"/>
</dbReference>
<comment type="caution">
    <text evidence="7">The sequence shown here is derived from an EMBL/GenBank/DDBJ whole genome shotgun (WGS) entry which is preliminary data.</text>
</comment>
<name>A0A2U1P3C5_ARTAN</name>
<dbReference type="PRINTS" id="PR00347">
    <property type="entry name" value="THAUMATIN"/>
</dbReference>
<dbReference type="SUPFAM" id="SSF56112">
    <property type="entry name" value="Protein kinase-like (PK-like)"/>
    <property type="match status" value="1"/>
</dbReference>
<dbReference type="InterPro" id="IPR001938">
    <property type="entry name" value="Thaumatin"/>
</dbReference>
<dbReference type="SMART" id="SM00108">
    <property type="entry name" value="B_lectin"/>
    <property type="match status" value="2"/>
</dbReference>
<dbReference type="Pfam" id="PF00314">
    <property type="entry name" value="Thaumatin"/>
    <property type="match status" value="1"/>
</dbReference>
<keyword evidence="2" id="KW-0325">Glycoprotein</keyword>
<dbReference type="Gene3D" id="2.60.110.10">
    <property type="entry name" value="Thaumatin"/>
    <property type="match status" value="1"/>
</dbReference>
<dbReference type="GO" id="GO:0005524">
    <property type="term" value="F:ATP binding"/>
    <property type="evidence" value="ECO:0007669"/>
    <property type="project" value="InterPro"/>
</dbReference>
<dbReference type="OrthoDB" id="912844at2759"/>
<evidence type="ECO:0000256" key="2">
    <source>
        <dbReference type="ARBA" id="ARBA00023180"/>
    </source>
</evidence>
<dbReference type="Proteomes" id="UP000245207">
    <property type="component" value="Unassembled WGS sequence"/>
</dbReference>
<dbReference type="InterPro" id="IPR011009">
    <property type="entry name" value="Kinase-like_dom_sf"/>
</dbReference>
<keyword evidence="1" id="KW-0732">Signal</keyword>